<keyword evidence="2" id="KW-1185">Reference proteome</keyword>
<dbReference type="EMBL" id="BMHT01000006">
    <property type="protein sequence ID" value="GGF18228.1"/>
    <property type="molecule type" value="Genomic_DNA"/>
</dbReference>
<gene>
    <name evidence="1" type="ORF">GCM10011383_32150</name>
</gene>
<reference evidence="2" key="1">
    <citation type="journal article" date="2019" name="Int. J. Syst. Evol. Microbiol.">
        <title>The Global Catalogue of Microorganisms (GCM) 10K type strain sequencing project: providing services to taxonomists for standard genome sequencing and annotation.</title>
        <authorList>
            <consortium name="The Broad Institute Genomics Platform"/>
            <consortium name="The Broad Institute Genome Sequencing Center for Infectious Disease"/>
            <person name="Wu L."/>
            <person name="Ma J."/>
        </authorList>
    </citation>
    <scope>NUCLEOTIDE SEQUENCE [LARGE SCALE GENOMIC DNA]</scope>
    <source>
        <strain evidence="2">CGMCC 1.15197</strain>
    </source>
</reference>
<sequence length="164" mass="18732">MEDKILLTAPNVTAYYDAVNDWLYLDWHGELDLELIRTNCLQVARCFLTKRYKRILNDNTNIMKITPDVAPWLAKEFLPYMRMVGIEYVAWVYSPSMEVQNDTEVALEKLSAPVVALFDDMASAYDWLSGVKFKSPVMLTPIQSVTQIMTDLKNRILSLGGSVS</sequence>
<dbReference type="RefSeq" id="WP_188815060.1">
    <property type="nucleotide sequence ID" value="NZ_BMHT01000006.1"/>
</dbReference>
<accession>A0ABQ1UGF7</accession>
<name>A0ABQ1UGF7_9BACT</name>
<evidence type="ECO:0000313" key="2">
    <source>
        <dbReference type="Proteomes" id="UP000632273"/>
    </source>
</evidence>
<dbReference type="Proteomes" id="UP000632273">
    <property type="component" value="Unassembled WGS sequence"/>
</dbReference>
<protein>
    <submittedName>
        <fullName evidence="1">Uncharacterized protein</fullName>
    </submittedName>
</protein>
<evidence type="ECO:0000313" key="1">
    <source>
        <dbReference type="EMBL" id="GGF18228.1"/>
    </source>
</evidence>
<proteinExistence type="predicted"/>
<organism evidence="1 2">
    <name type="scientific">Hymenobacter cavernae</name>
    <dbReference type="NCBI Taxonomy" id="2044852"/>
    <lineage>
        <taxon>Bacteria</taxon>
        <taxon>Pseudomonadati</taxon>
        <taxon>Bacteroidota</taxon>
        <taxon>Cytophagia</taxon>
        <taxon>Cytophagales</taxon>
        <taxon>Hymenobacteraceae</taxon>
        <taxon>Hymenobacter</taxon>
    </lineage>
</organism>
<comment type="caution">
    <text evidence="1">The sequence shown here is derived from an EMBL/GenBank/DDBJ whole genome shotgun (WGS) entry which is preliminary data.</text>
</comment>